<protein>
    <recommendedName>
        <fullName evidence="3">CCHC-type domain-containing protein</fullName>
    </recommendedName>
</protein>
<reference evidence="4 5" key="1">
    <citation type="journal article" date="2008" name="Nature">
        <title>The genome of the model beetle and pest Tribolium castaneum.</title>
        <authorList>
            <consortium name="Tribolium Genome Sequencing Consortium"/>
            <person name="Richards S."/>
            <person name="Gibbs R.A."/>
            <person name="Weinstock G.M."/>
            <person name="Brown S.J."/>
            <person name="Denell R."/>
            <person name="Beeman R.W."/>
            <person name="Gibbs R."/>
            <person name="Beeman R.W."/>
            <person name="Brown S.J."/>
            <person name="Bucher G."/>
            <person name="Friedrich M."/>
            <person name="Grimmelikhuijzen C.J."/>
            <person name="Klingler M."/>
            <person name="Lorenzen M."/>
            <person name="Richards S."/>
            <person name="Roth S."/>
            <person name="Schroder R."/>
            <person name="Tautz D."/>
            <person name="Zdobnov E.M."/>
            <person name="Muzny D."/>
            <person name="Gibbs R.A."/>
            <person name="Weinstock G.M."/>
            <person name="Attaway T."/>
            <person name="Bell S."/>
            <person name="Buhay C.J."/>
            <person name="Chandrabose M.N."/>
            <person name="Chavez D."/>
            <person name="Clerk-Blankenburg K.P."/>
            <person name="Cree A."/>
            <person name="Dao M."/>
            <person name="Davis C."/>
            <person name="Chacko J."/>
            <person name="Dinh H."/>
            <person name="Dugan-Rocha S."/>
            <person name="Fowler G."/>
            <person name="Garner T.T."/>
            <person name="Garnes J."/>
            <person name="Gnirke A."/>
            <person name="Hawes A."/>
            <person name="Hernandez J."/>
            <person name="Hines S."/>
            <person name="Holder M."/>
            <person name="Hume J."/>
            <person name="Jhangiani S.N."/>
            <person name="Joshi V."/>
            <person name="Khan Z.M."/>
            <person name="Jackson L."/>
            <person name="Kovar C."/>
            <person name="Kowis A."/>
            <person name="Lee S."/>
            <person name="Lewis L.R."/>
            <person name="Margolis J."/>
            <person name="Morgan M."/>
            <person name="Nazareth L.V."/>
            <person name="Nguyen N."/>
            <person name="Okwuonu G."/>
            <person name="Parker D."/>
            <person name="Richards S."/>
            <person name="Ruiz S.J."/>
            <person name="Santibanez J."/>
            <person name="Savard J."/>
            <person name="Scherer S.E."/>
            <person name="Schneider B."/>
            <person name="Sodergren E."/>
            <person name="Tautz D."/>
            <person name="Vattahil S."/>
            <person name="Villasana D."/>
            <person name="White C.S."/>
            <person name="Wright R."/>
            <person name="Park Y."/>
            <person name="Beeman R.W."/>
            <person name="Lord J."/>
            <person name="Oppert B."/>
            <person name="Lorenzen M."/>
            <person name="Brown S."/>
            <person name="Wang L."/>
            <person name="Savard J."/>
            <person name="Tautz D."/>
            <person name="Richards S."/>
            <person name="Weinstock G."/>
            <person name="Gibbs R.A."/>
            <person name="Liu Y."/>
            <person name="Worley K."/>
            <person name="Weinstock G."/>
            <person name="Elsik C.G."/>
            <person name="Reese J.T."/>
            <person name="Elhaik E."/>
            <person name="Landan G."/>
            <person name="Graur D."/>
            <person name="Arensburger P."/>
            <person name="Atkinson P."/>
            <person name="Beeman R.W."/>
            <person name="Beidler J."/>
            <person name="Brown S.J."/>
            <person name="Demuth J.P."/>
            <person name="Drury D.W."/>
            <person name="Du Y.Z."/>
            <person name="Fujiwara H."/>
            <person name="Lorenzen M."/>
            <person name="Maselli V."/>
            <person name="Osanai M."/>
            <person name="Park Y."/>
            <person name="Robertson H.M."/>
            <person name="Tu Z."/>
            <person name="Wang J.J."/>
            <person name="Wang S."/>
            <person name="Richards S."/>
            <person name="Song H."/>
            <person name="Zhang L."/>
            <person name="Sodergren E."/>
            <person name="Werner D."/>
            <person name="Stanke M."/>
            <person name="Morgenstern B."/>
            <person name="Solovyev V."/>
            <person name="Kosarev P."/>
            <person name="Brown G."/>
            <person name="Chen H.C."/>
            <person name="Ermolaeva O."/>
            <person name="Hlavina W."/>
            <person name="Kapustin Y."/>
            <person name="Kiryutin B."/>
            <person name="Kitts P."/>
            <person name="Maglott D."/>
            <person name="Pruitt K."/>
            <person name="Sapojnikov V."/>
            <person name="Souvorov A."/>
            <person name="Mackey A.J."/>
            <person name="Waterhouse R.M."/>
            <person name="Wyder S."/>
            <person name="Zdobnov E.M."/>
            <person name="Zdobnov E.M."/>
            <person name="Wyder S."/>
            <person name="Kriventseva E.V."/>
            <person name="Kadowaki T."/>
            <person name="Bork P."/>
            <person name="Aranda M."/>
            <person name="Bao R."/>
            <person name="Beermann A."/>
            <person name="Berns N."/>
            <person name="Bolognesi R."/>
            <person name="Bonneton F."/>
            <person name="Bopp D."/>
            <person name="Brown S.J."/>
            <person name="Bucher G."/>
            <person name="Butts T."/>
            <person name="Chaumot A."/>
            <person name="Denell R.E."/>
            <person name="Ferrier D.E."/>
            <person name="Friedrich M."/>
            <person name="Gordon C.M."/>
            <person name="Jindra M."/>
            <person name="Klingler M."/>
            <person name="Lan Q."/>
            <person name="Lattorff H.M."/>
            <person name="Laudet V."/>
            <person name="von Levetsow C."/>
            <person name="Liu Z."/>
            <person name="Lutz R."/>
            <person name="Lynch J.A."/>
            <person name="da Fonseca R.N."/>
            <person name="Posnien N."/>
            <person name="Reuter R."/>
            <person name="Roth S."/>
            <person name="Savard J."/>
            <person name="Schinko J.B."/>
            <person name="Schmitt C."/>
            <person name="Schoppmeier M."/>
            <person name="Schroder R."/>
            <person name="Shippy T.D."/>
            <person name="Simonnet F."/>
            <person name="Marques-Souza H."/>
            <person name="Tautz D."/>
            <person name="Tomoyasu Y."/>
            <person name="Trauner J."/>
            <person name="Van der Zee M."/>
            <person name="Vervoort M."/>
            <person name="Wittkopp N."/>
            <person name="Wimmer E.A."/>
            <person name="Yang X."/>
            <person name="Jones A.K."/>
            <person name="Sattelle D.B."/>
            <person name="Ebert P.R."/>
            <person name="Nelson D."/>
            <person name="Scott J.G."/>
            <person name="Beeman R.W."/>
            <person name="Muthukrishnan S."/>
            <person name="Kramer K.J."/>
            <person name="Arakane Y."/>
            <person name="Beeman R.W."/>
            <person name="Zhu Q."/>
            <person name="Hogenkamp D."/>
            <person name="Dixit R."/>
            <person name="Oppert B."/>
            <person name="Jiang H."/>
            <person name="Zou Z."/>
            <person name="Marshall J."/>
            <person name="Elpidina E."/>
            <person name="Vinokurov K."/>
            <person name="Oppert C."/>
            <person name="Zou Z."/>
            <person name="Evans J."/>
            <person name="Lu Z."/>
            <person name="Zhao P."/>
            <person name="Sumathipala N."/>
            <person name="Altincicek B."/>
            <person name="Vilcinskas A."/>
            <person name="Williams M."/>
            <person name="Hultmark D."/>
            <person name="Hetru C."/>
            <person name="Jiang H."/>
            <person name="Grimmelikhuijzen C.J."/>
            <person name="Hauser F."/>
            <person name="Cazzamali G."/>
            <person name="Williamson M."/>
            <person name="Park Y."/>
            <person name="Li B."/>
            <person name="Tanaka Y."/>
            <person name="Predel R."/>
            <person name="Neupert S."/>
            <person name="Schachtner J."/>
            <person name="Verleyen P."/>
            <person name="Raible F."/>
            <person name="Bork P."/>
            <person name="Friedrich M."/>
            <person name="Walden K.K."/>
            <person name="Robertson H.M."/>
            <person name="Angeli S."/>
            <person name="Foret S."/>
            <person name="Bucher G."/>
            <person name="Schuetz S."/>
            <person name="Maleszka R."/>
            <person name="Wimmer E.A."/>
            <person name="Beeman R.W."/>
            <person name="Lorenzen M."/>
            <person name="Tomoyasu Y."/>
            <person name="Miller S.C."/>
            <person name="Grossmann D."/>
            <person name="Bucher G."/>
        </authorList>
    </citation>
    <scope>NUCLEOTIDE SEQUENCE [LARGE SCALE GENOMIC DNA]</scope>
    <source>
        <strain evidence="4 5">Georgia GA2</strain>
    </source>
</reference>
<keyword evidence="5" id="KW-1185">Reference proteome</keyword>
<proteinExistence type="predicted"/>
<evidence type="ECO:0000256" key="1">
    <source>
        <dbReference type="PROSITE-ProRule" id="PRU00047"/>
    </source>
</evidence>
<feature type="domain" description="CCHC-type" evidence="3">
    <location>
        <begin position="1055"/>
        <end position="1070"/>
    </location>
</feature>
<reference evidence="4 5" key="2">
    <citation type="journal article" date="2010" name="Nucleic Acids Res.">
        <title>BeetleBase in 2010: revisions to provide comprehensive genomic information for Tribolium castaneum.</title>
        <authorList>
            <person name="Kim H.S."/>
            <person name="Murphy T."/>
            <person name="Xia J."/>
            <person name="Caragea D."/>
            <person name="Park Y."/>
            <person name="Beeman R.W."/>
            <person name="Lorenzen M.D."/>
            <person name="Butcher S."/>
            <person name="Manak J.R."/>
            <person name="Brown S.J."/>
        </authorList>
    </citation>
    <scope>NUCLEOTIDE SEQUENCE [LARGE SCALE GENOMIC DNA]</scope>
    <source>
        <strain evidence="4 5">Georgia GA2</strain>
    </source>
</reference>
<dbReference type="GO" id="GO:0008270">
    <property type="term" value="F:zinc ion binding"/>
    <property type="evidence" value="ECO:0007669"/>
    <property type="project" value="UniProtKB-KW"/>
</dbReference>
<dbReference type="CDD" id="cd20335">
    <property type="entry name" value="BRcat_RBR"/>
    <property type="match status" value="1"/>
</dbReference>
<dbReference type="GO" id="GO:0003727">
    <property type="term" value="F:single-stranded RNA binding"/>
    <property type="evidence" value="ECO:0000318"/>
    <property type="project" value="GO_Central"/>
</dbReference>
<keyword evidence="1" id="KW-0863">Zinc-finger</keyword>
<dbReference type="EMBL" id="KQ973300">
    <property type="protein sequence ID" value="KXZ75586.1"/>
    <property type="molecule type" value="Genomic_DNA"/>
</dbReference>
<dbReference type="InterPro" id="IPR001878">
    <property type="entry name" value="Znf_CCHC"/>
</dbReference>
<dbReference type="InterPro" id="IPR036875">
    <property type="entry name" value="Znf_CCHC_sf"/>
</dbReference>
<gene>
    <name evidence="4" type="primary">AUGUSTUS-3.0.2_31842</name>
    <name evidence="4" type="ORF">TcasGA2_TC031842</name>
</gene>
<sequence length="1122" mass="123617">MDPTLSPILVGFIMDIEEIKKTDMDLEVEQEPVQLTLSQKDDSERTEEALGAKRVQALANMEKSLQNLKEMAAQLPQELREAWTREIGTAIECCCAVSEVMTDVPPKRVRNALVQTASPEEWVKLVESRDWIETYEDAKSLIAQRWPIGSFRVGMESYNPLATPRGGDAVVVLGPQPSKEQPVATLLAAGHPEMVKYLEVKGVSYAVVSTGTYKKQADGEGNCARYVLLTKAEEKGETLQTWYFALEELKEAVQDLKRTRLEVMLPTKAEPMCFRKLLDIVFGRTQVTVTLCLPPAPKPASQVATTRTAVKRSATRPIALPGKGMVRKADATSTILVSNKNQELPELLKTVKEALKNQDVGEELKAVTATKRGDVLLSVKGRKDLSKIQEVLTSKTGATVTTRLAGERLVIVKDIDASTCDKEVIAAIRSAFPDKNTESVKQGGVYGDTTGTDAEANFANQEAARTHQGVSSGKLDKESQVKTMVVAHRRGRGRAPYTFKLLVVLIGDRGRKEDHVAMQTRQNRNGVRKGVAHHTPGSFPTKRVVALGRNSHGWEVPSQTRKRLILGAGAPLGWTPPYRPYSWDSLWIAKETKKLTLSQKDDSERTEEALGAKRVQALANMEKSLQNIKEMAAQLPQELREAWTREIGTAIESWCAVSEIITDVPPKRVRNALVQTASPEEWVKLVESRDWVETYEDAKSLIAQRWPMGSFRVGMESYNPLATPRGGDAVVVLGPQPSKEQPVATLLAAGHPEMVKYLEADGEGDCARYVLLTKSEEKGETLETWYFALEELKEAVQDLKRIRLEVMLPTKAEPMCFRKLLDIVFGRTQVTVTLCLPPAPKPASQVATTRTAVKRSATRPIALPGKGKVRKADATSTILVSNKDQEFPELLKTVKEALKNQDVGVELKAATATKRGDVLLSVKGGKDLSKIQEVLTSKTGATVTTRLAGERLVLVKDIDASICDKEVIAAIRSAFPDKNTESVKVESLRSSYKDGPQTARVRAEKGLVDAMLERGKIRVGILTCRVRPVVEVDRCARCGAITHRASQCTKGKRSCFKCGGEGHEARSCKETKVFCTSCNKEGHNAGSIRCPLYSWVVSMETQRVQTRRPTPPTKKPPGPIRE</sequence>
<feature type="compositionally biased region" description="Pro residues" evidence="2">
    <location>
        <begin position="1109"/>
        <end position="1122"/>
    </location>
</feature>
<dbReference type="AlphaFoldDB" id="A0A139W8I2"/>
<name>A0A139W8I2_TRICA</name>
<dbReference type="GO" id="GO:0045182">
    <property type="term" value="F:translation regulator activity"/>
    <property type="evidence" value="ECO:0000318"/>
    <property type="project" value="GO_Central"/>
</dbReference>
<dbReference type="GO" id="GO:2000767">
    <property type="term" value="P:positive regulation of cytoplasmic translation"/>
    <property type="evidence" value="ECO:0000318"/>
    <property type="project" value="GO_Central"/>
</dbReference>
<evidence type="ECO:0000313" key="5">
    <source>
        <dbReference type="Proteomes" id="UP000007266"/>
    </source>
</evidence>
<dbReference type="Proteomes" id="UP000007266">
    <property type="component" value="Unassembled WGS sequence"/>
</dbReference>
<dbReference type="PANTHER" id="PTHR23002">
    <property type="entry name" value="ZINC FINGER CCHC DOMAIN CONTAINING PROTEIN"/>
    <property type="match status" value="1"/>
</dbReference>
<dbReference type="Gene3D" id="4.10.60.10">
    <property type="entry name" value="Zinc finger, CCHC-type"/>
    <property type="match status" value="1"/>
</dbReference>
<dbReference type="InterPro" id="IPR051714">
    <property type="entry name" value="Znf_CCHC_NABP"/>
</dbReference>
<feature type="region of interest" description="Disordered" evidence="2">
    <location>
        <begin position="1101"/>
        <end position="1122"/>
    </location>
</feature>
<organism evidence="4 5">
    <name type="scientific">Tribolium castaneum</name>
    <name type="common">Red flour beetle</name>
    <dbReference type="NCBI Taxonomy" id="7070"/>
    <lineage>
        <taxon>Eukaryota</taxon>
        <taxon>Metazoa</taxon>
        <taxon>Ecdysozoa</taxon>
        <taxon>Arthropoda</taxon>
        <taxon>Hexapoda</taxon>
        <taxon>Insecta</taxon>
        <taxon>Pterygota</taxon>
        <taxon>Neoptera</taxon>
        <taxon>Endopterygota</taxon>
        <taxon>Coleoptera</taxon>
        <taxon>Polyphaga</taxon>
        <taxon>Cucujiformia</taxon>
        <taxon>Tenebrionidae</taxon>
        <taxon>Tenebrionidae incertae sedis</taxon>
        <taxon>Tribolium</taxon>
    </lineage>
</organism>
<keyword evidence="1" id="KW-0862">Zinc</keyword>
<keyword evidence="1" id="KW-0479">Metal-binding</keyword>
<dbReference type="SMART" id="SM00343">
    <property type="entry name" value="ZnF_C2HC"/>
    <property type="match status" value="3"/>
</dbReference>
<evidence type="ECO:0000256" key="2">
    <source>
        <dbReference type="SAM" id="MobiDB-lite"/>
    </source>
</evidence>
<dbReference type="GO" id="GO:0005737">
    <property type="term" value="C:cytoplasm"/>
    <property type="evidence" value="ECO:0000318"/>
    <property type="project" value="GO_Central"/>
</dbReference>
<dbReference type="GO" id="GO:0003729">
    <property type="term" value="F:mRNA binding"/>
    <property type="evidence" value="ECO:0000318"/>
    <property type="project" value="GO_Central"/>
</dbReference>
<dbReference type="SUPFAM" id="SSF57756">
    <property type="entry name" value="Retrovirus zinc finger-like domains"/>
    <property type="match status" value="1"/>
</dbReference>
<dbReference type="PROSITE" id="PS50158">
    <property type="entry name" value="ZF_CCHC"/>
    <property type="match status" value="1"/>
</dbReference>
<evidence type="ECO:0000259" key="3">
    <source>
        <dbReference type="PROSITE" id="PS50158"/>
    </source>
</evidence>
<accession>A0A139W8I2</accession>
<evidence type="ECO:0000313" key="4">
    <source>
        <dbReference type="EMBL" id="KXZ75586.1"/>
    </source>
</evidence>
<dbReference type="InParanoid" id="A0A139W8I2"/>